<comment type="caution">
    <text evidence="2">The sequence shown here is derived from an EMBL/GenBank/DDBJ whole genome shotgun (WGS) entry which is preliminary data.</text>
</comment>
<gene>
    <name evidence="2" type="ORF">EW146_g7385</name>
</gene>
<dbReference type="AlphaFoldDB" id="A0A4S4LLI1"/>
<accession>A0A4S4LLI1</accession>
<reference evidence="2 3" key="1">
    <citation type="submission" date="2019-02" db="EMBL/GenBank/DDBJ databases">
        <title>Genome sequencing of the rare red list fungi Bondarzewia mesenterica.</title>
        <authorList>
            <person name="Buettner E."/>
            <person name="Kellner H."/>
        </authorList>
    </citation>
    <scope>NUCLEOTIDE SEQUENCE [LARGE SCALE GENOMIC DNA]</scope>
    <source>
        <strain evidence="2 3">DSM 108281</strain>
    </source>
</reference>
<feature type="region of interest" description="Disordered" evidence="1">
    <location>
        <begin position="187"/>
        <end position="208"/>
    </location>
</feature>
<dbReference type="Proteomes" id="UP000310158">
    <property type="component" value="Unassembled WGS sequence"/>
</dbReference>
<organism evidence="2 3">
    <name type="scientific">Bondarzewia mesenterica</name>
    <dbReference type="NCBI Taxonomy" id="1095465"/>
    <lineage>
        <taxon>Eukaryota</taxon>
        <taxon>Fungi</taxon>
        <taxon>Dikarya</taxon>
        <taxon>Basidiomycota</taxon>
        <taxon>Agaricomycotina</taxon>
        <taxon>Agaricomycetes</taxon>
        <taxon>Russulales</taxon>
        <taxon>Bondarzewiaceae</taxon>
        <taxon>Bondarzewia</taxon>
    </lineage>
</organism>
<feature type="region of interest" description="Disordered" evidence="1">
    <location>
        <begin position="1"/>
        <end position="51"/>
    </location>
</feature>
<sequence length="208" mass="23666">MIQTYDTYMNTHLSTPPRSVRLFPHAGQKPGLVSSRVRKEEGKPKGPENHKTQIVGNRKARAVERVVAVDSTAVRAPAAFSIGGFCETPLRAGTEVEVDLCCKEPARWHRCVFNKDMIEMNGKKIRKKMRSHSGGQYSAHQQVRNKGAETAFVRSSMSGRLGNKERQRRSQNGRAYLTEIVHWQTTSHLEPKSRMTARRRQKRTHSLF</sequence>
<keyword evidence="3" id="KW-1185">Reference proteome</keyword>
<dbReference type="EMBL" id="SGPL01000421">
    <property type="protein sequence ID" value="THH12765.1"/>
    <property type="molecule type" value="Genomic_DNA"/>
</dbReference>
<evidence type="ECO:0000256" key="1">
    <source>
        <dbReference type="SAM" id="MobiDB-lite"/>
    </source>
</evidence>
<feature type="compositionally biased region" description="Polar residues" evidence="1">
    <location>
        <begin position="1"/>
        <end position="17"/>
    </location>
</feature>
<feature type="compositionally biased region" description="Basic residues" evidence="1">
    <location>
        <begin position="195"/>
        <end position="208"/>
    </location>
</feature>
<protein>
    <submittedName>
        <fullName evidence="2">Uncharacterized protein</fullName>
    </submittedName>
</protein>
<proteinExistence type="predicted"/>
<name>A0A4S4LLI1_9AGAM</name>
<evidence type="ECO:0000313" key="2">
    <source>
        <dbReference type="EMBL" id="THH12765.1"/>
    </source>
</evidence>
<feature type="compositionally biased region" description="Basic and acidic residues" evidence="1">
    <location>
        <begin position="37"/>
        <end position="51"/>
    </location>
</feature>
<evidence type="ECO:0000313" key="3">
    <source>
        <dbReference type="Proteomes" id="UP000310158"/>
    </source>
</evidence>